<feature type="transmembrane region" description="Helical" evidence="10">
    <location>
        <begin position="204"/>
        <end position="230"/>
    </location>
</feature>
<dbReference type="PRINTS" id="PR00812">
    <property type="entry name" value="BCTERIALGSPF"/>
</dbReference>
<dbReference type="InterPro" id="IPR001992">
    <property type="entry name" value="T2SS_GspF/T4SS_PilC_CS"/>
</dbReference>
<feature type="transmembrane region" description="Helical" evidence="10">
    <location>
        <begin position="369"/>
        <end position="389"/>
    </location>
</feature>
<reference evidence="12 13" key="1">
    <citation type="journal article" date="2012" name="Stand. Genomic Sci.">
        <title>Complete genome sequence of the aerobic, heterotroph Marinithermus hydrothermalis type strain (T1(T)) from a deep-sea hydrothermal vent chimney.</title>
        <authorList>
            <person name="Copeland A."/>
            <person name="Gu W."/>
            <person name="Yasawong M."/>
            <person name="Lapidus A."/>
            <person name="Lucas S."/>
            <person name="Deshpande S."/>
            <person name="Pagani I."/>
            <person name="Tapia R."/>
            <person name="Cheng J.F."/>
            <person name="Goodwin L.A."/>
            <person name="Pitluck S."/>
            <person name="Liolios K."/>
            <person name="Ivanova N."/>
            <person name="Mavromatis K."/>
            <person name="Mikhailova N."/>
            <person name="Pati A."/>
            <person name="Chen A."/>
            <person name="Palaniappan K."/>
            <person name="Land M."/>
            <person name="Pan C."/>
            <person name="Brambilla E.M."/>
            <person name="Rohde M."/>
            <person name="Tindall B.J."/>
            <person name="Sikorski J."/>
            <person name="Goker M."/>
            <person name="Detter J.C."/>
            <person name="Bristow J."/>
            <person name="Eisen J.A."/>
            <person name="Markowitz V."/>
            <person name="Hugenholtz P."/>
            <person name="Kyrpides N.C."/>
            <person name="Klenk H.P."/>
            <person name="Woyke T."/>
        </authorList>
    </citation>
    <scope>NUCLEOTIDE SEQUENCE [LARGE SCALE GENOMIC DNA]</scope>
    <source>
        <strain evidence="13">DSM 14884 / JCM 11576 / T1</strain>
    </source>
</reference>
<feature type="transmembrane region" description="Helical" evidence="10">
    <location>
        <begin position="162"/>
        <end position="184"/>
    </location>
</feature>
<dbReference type="PROSITE" id="PS00874">
    <property type="entry name" value="T2SP_F"/>
    <property type="match status" value="1"/>
</dbReference>
<name>F2NLT0_MARHT</name>
<evidence type="ECO:0000256" key="1">
    <source>
        <dbReference type="ARBA" id="ARBA00004429"/>
    </source>
</evidence>
<dbReference type="GO" id="GO:0005886">
    <property type="term" value="C:plasma membrane"/>
    <property type="evidence" value="ECO:0007669"/>
    <property type="project" value="UniProtKB-SubCell"/>
</dbReference>
<keyword evidence="3 9" id="KW-0813">Transport</keyword>
<comment type="subcellular location">
    <subcellularLocation>
        <location evidence="1">Cell inner membrane</location>
        <topology evidence="1">Multi-pass membrane protein</topology>
    </subcellularLocation>
    <subcellularLocation>
        <location evidence="9">Cell membrane</location>
        <topology evidence="9">Multi-pass membrane protein</topology>
    </subcellularLocation>
</comment>
<evidence type="ECO:0000256" key="10">
    <source>
        <dbReference type="SAM" id="Phobius"/>
    </source>
</evidence>
<proteinExistence type="inferred from homology"/>
<dbReference type="GO" id="GO:0015628">
    <property type="term" value="P:protein secretion by the type II secretion system"/>
    <property type="evidence" value="ECO:0007669"/>
    <property type="project" value="TreeGrafter"/>
</dbReference>
<evidence type="ECO:0000313" key="13">
    <source>
        <dbReference type="Proteomes" id="UP000007030"/>
    </source>
</evidence>
<dbReference type="STRING" id="869210.Marky_0147"/>
<keyword evidence="4" id="KW-1003">Cell membrane</keyword>
<evidence type="ECO:0000256" key="4">
    <source>
        <dbReference type="ARBA" id="ARBA00022475"/>
    </source>
</evidence>
<accession>F2NLT0</accession>
<evidence type="ECO:0000256" key="2">
    <source>
        <dbReference type="ARBA" id="ARBA00005745"/>
    </source>
</evidence>
<dbReference type="FunFam" id="1.20.81.30:FF:000001">
    <property type="entry name" value="Type II secretion system protein F"/>
    <property type="match status" value="2"/>
</dbReference>
<dbReference type="PANTHER" id="PTHR30012">
    <property type="entry name" value="GENERAL SECRETION PATHWAY PROTEIN"/>
    <property type="match status" value="1"/>
</dbReference>
<feature type="domain" description="Type II secretion system protein GspF" evidence="11">
    <location>
        <begin position="267"/>
        <end position="388"/>
    </location>
</feature>
<evidence type="ECO:0000256" key="9">
    <source>
        <dbReference type="RuleBase" id="RU003923"/>
    </source>
</evidence>
<dbReference type="InterPro" id="IPR042094">
    <property type="entry name" value="T2SS_GspF_sf"/>
</dbReference>
<evidence type="ECO:0000259" key="11">
    <source>
        <dbReference type="Pfam" id="PF00482"/>
    </source>
</evidence>
<dbReference type="Pfam" id="PF00482">
    <property type="entry name" value="T2SSF"/>
    <property type="match status" value="2"/>
</dbReference>
<dbReference type="EMBL" id="CP002630">
    <property type="protein sequence ID" value="AEB10910.1"/>
    <property type="molecule type" value="Genomic_DNA"/>
</dbReference>
<sequence>MRFSYQATDASGTQLYQGTLEAGSPREARLRLREMGLYPLRLRREPFRRFVRRPALGALALYTSQFATLVAAGVPLTQALVTLAQESPSPALRQATREVRERIEAGESLADAMAHHPEVFPPLMRHLIAAGEAGGALEVTLARLAEYLERAEELNQKIRTALMYPGFVLAVVGVALAVLLLVVIPVFARLYSSAGAALPWPTQALLAASAFAQTYGWLIGLGLLLAGYALRAYYRTPAGAYRLDRLALRLPVLGPILHKAGLGRFGRTFATLYASGLPITQALEATRDLAGNAFIAHAVDEVLQSVVRGESFSAALARHPEVFLPVFTRMSAVGEASGGLDAMLDQAARHLEREVDYAVKRLSASIEPILTVLLGVGILLVALALYLPLFDLSSLITQR</sequence>
<evidence type="ECO:0000256" key="8">
    <source>
        <dbReference type="ARBA" id="ARBA00023136"/>
    </source>
</evidence>
<protein>
    <submittedName>
        <fullName evidence="12">Type II secretion system F domain protein</fullName>
    </submittedName>
</protein>
<gene>
    <name evidence="12" type="ordered locus">Marky_0147</name>
</gene>
<organism evidence="12 13">
    <name type="scientific">Marinithermus hydrothermalis (strain DSM 14884 / JCM 11576 / T1)</name>
    <dbReference type="NCBI Taxonomy" id="869210"/>
    <lineage>
        <taxon>Bacteria</taxon>
        <taxon>Thermotogati</taxon>
        <taxon>Deinococcota</taxon>
        <taxon>Deinococci</taxon>
        <taxon>Thermales</taxon>
        <taxon>Thermaceae</taxon>
        <taxon>Marinithermus</taxon>
    </lineage>
</organism>
<evidence type="ECO:0000256" key="5">
    <source>
        <dbReference type="ARBA" id="ARBA00022519"/>
    </source>
</evidence>
<dbReference type="HOGENOM" id="CLU_035032_2_1_0"/>
<keyword evidence="7 10" id="KW-1133">Transmembrane helix</keyword>
<dbReference type="KEGG" id="mhd:Marky_0147"/>
<dbReference type="PANTHER" id="PTHR30012:SF0">
    <property type="entry name" value="TYPE II SECRETION SYSTEM PROTEIN F-RELATED"/>
    <property type="match status" value="1"/>
</dbReference>
<keyword evidence="5" id="KW-0997">Cell inner membrane</keyword>
<dbReference type="InterPro" id="IPR003004">
    <property type="entry name" value="GspF/PilC"/>
</dbReference>
<feature type="domain" description="Type II secretion system protein GspF" evidence="11">
    <location>
        <begin position="63"/>
        <end position="185"/>
    </location>
</feature>
<keyword evidence="13" id="KW-1185">Reference proteome</keyword>
<keyword evidence="8 10" id="KW-0472">Membrane</keyword>
<dbReference type="eggNOG" id="COG1459">
    <property type="taxonomic scope" value="Bacteria"/>
</dbReference>
<evidence type="ECO:0000256" key="6">
    <source>
        <dbReference type="ARBA" id="ARBA00022692"/>
    </source>
</evidence>
<comment type="similarity">
    <text evidence="2 9">Belongs to the GSP F family.</text>
</comment>
<dbReference type="Proteomes" id="UP000007030">
    <property type="component" value="Chromosome"/>
</dbReference>
<keyword evidence="6 9" id="KW-0812">Transmembrane</keyword>
<dbReference type="Gene3D" id="1.20.81.30">
    <property type="entry name" value="Type II secretion system (T2SS), domain F"/>
    <property type="match status" value="2"/>
</dbReference>
<dbReference type="RefSeq" id="WP_013702965.1">
    <property type="nucleotide sequence ID" value="NC_015387.1"/>
</dbReference>
<dbReference type="AlphaFoldDB" id="F2NLT0"/>
<evidence type="ECO:0000256" key="3">
    <source>
        <dbReference type="ARBA" id="ARBA00022448"/>
    </source>
</evidence>
<evidence type="ECO:0000313" key="12">
    <source>
        <dbReference type="EMBL" id="AEB10910.1"/>
    </source>
</evidence>
<dbReference type="InterPro" id="IPR018076">
    <property type="entry name" value="T2SS_GspF_dom"/>
</dbReference>
<evidence type="ECO:0000256" key="7">
    <source>
        <dbReference type="ARBA" id="ARBA00022989"/>
    </source>
</evidence>
<dbReference type="OrthoDB" id="9805682at2"/>